<evidence type="ECO:0000256" key="1">
    <source>
        <dbReference type="SAM" id="MobiDB-lite"/>
    </source>
</evidence>
<reference evidence="3" key="1">
    <citation type="submission" date="2017-01" db="EMBL/GenBank/DDBJ databases">
        <title>Comparative genomics of anhydrobiosis in the tardigrade Hypsibius dujardini.</title>
        <authorList>
            <person name="Yoshida Y."/>
            <person name="Koutsovoulos G."/>
            <person name="Laetsch D."/>
            <person name="Stevens L."/>
            <person name="Kumar S."/>
            <person name="Horikawa D."/>
            <person name="Ishino K."/>
            <person name="Komine S."/>
            <person name="Tomita M."/>
            <person name="Blaxter M."/>
            <person name="Arakawa K."/>
        </authorList>
    </citation>
    <scope>NUCLEOTIDE SEQUENCE [LARGE SCALE GENOMIC DNA]</scope>
    <source>
        <strain evidence="3">Z151</strain>
    </source>
</reference>
<evidence type="ECO:0000313" key="2">
    <source>
        <dbReference type="EMBL" id="OQV20422.1"/>
    </source>
</evidence>
<sequence>MSAGALPSSGDRSSSTTARQEPATTDPPMQLRKPSVEEFLKFHRGDWRETIKRGYALRQLPRQWSSLQYACSVRGIKPFDPHRSKLIPEEDSLIEQEAKLYRLSGHSTADTPREHWRTHASQQLKR</sequence>
<dbReference type="Proteomes" id="UP000192578">
    <property type="component" value="Unassembled WGS sequence"/>
</dbReference>
<evidence type="ECO:0000313" key="3">
    <source>
        <dbReference type="Proteomes" id="UP000192578"/>
    </source>
</evidence>
<gene>
    <name evidence="2" type="ORF">BV898_05708</name>
</gene>
<feature type="compositionally biased region" description="Polar residues" evidence="1">
    <location>
        <begin position="10"/>
        <end position="23"/>
    </location>
</feature>
<protein>
    <submittedName>
        <fullName evidence="2">Uncharacterized protein</fullName>
    </submittedName>
</protein>
<name>A0A1W0WZ84_HYPEX</name>
<proteinExistence type="predicted"/>
<dbReference type="EMBL" id="MTYJ01000031">
    <property type="protein sequence ID" value="OQV20422.1"/>
    <property type="molecule type" value="Genomic_DNA"/>
</dbReference>
<feature type="region of interest" description="Disordered" evidence="1">
    <location>
        <begin position="105"/>
        <end position="126"/>
    </location>
</feature>
<comment type="caution">
    <text evidence="2">The sequence shown here is derived from an EMBL/GenBank/DDBJ whole genome shotgun (WGS) entry which is preliminary data.</text>
</comment>
<feature type="region of interest" description="Disordered" evidence="1">
    <location>
        <begin position="1"/>
        <end position="34"/>
    </location>
</feature>
<keyword evidence="3" id="KW-1185">Reference proteome</keyword>
<organism evidence="2 3">
    <name type="scientific">Hypsibius exemplaris</name>
    <name type="common">Freshwater tardigrade</name>
    <dbReference type="NCBI Taxonomy" id="2072580"/>
    <lineage>
        <taxon>Eukaryota</taxon>
        <taxon>Metazoa</taxon>
        <taxon>Ecdysozoa</taxon>
        <taxon>Tardigrada</taxon>
        <taxon>Eutardigrada</taxon>
        <taxon>Parachela</taxon>
        <taxon>Hypsibioidea</taxon>
        <taxon>Hypsibiidae</taxon>
        <taxon>Hypsibius</taxon>
    </lineage>
</organism>
<accession>A0A1W0WZ84</accession>
<dbReference type="AlphaFoldDB" id="A0A1W0WZ84"/>